<keyword evidence="4" id="KW-0804">Transcription</keyword>
<evidence type="ECO:0000313" key="7">
    <source>
        <dbReference type="EMBL" id="KXS16375.1"/>
    </source>
</evidence>
<keyword evidence="8" id="KW-1185">Reference proteome</keyword>
<name>A0A139AJ01_GONPJ</name>
<dbReference type="GO" id="GO:0003677">
    <property type="term" value="F:DNA binding"/>
    <property type="evidence" value="ECO:0007669"/>
    <property type="project" value="InterPro"/>
</dbReference>
<dbReference type="OrthoDB" id="2123952at2759"/>
<dbReference type="STRING" id="1344416.A0A139AJ01"/>
<dbReference type="Pfam" id="PF04082">
    <property type="entry name" value="Fungal_trans"/>
    <property type="match status" value="1"/>
</dbReference>
<evidence type="ECO:0000256" key="3">
    <source>
        <dbReference type="ARBA" id="ARBA00023015"/>
    </source>
</evidence>
<evidence type="ECO:0000313" key="8">
    <source>
        <dbReference type="Proteomes" id="UP000070544"/>
    </source>
</evidence>
<evidence type="ECO:0000256" key="1">
    <source>
        <dbReference type="ARBA" id="ARBA00004123"/>
    </source>
</evidence>
<dbReference type="EMBL" id="KQ965754">
    <property type="protein sequence ID" value="KXS16375.1"/>
    <property type="molecule type" value="Genomic_DNA"/>
</dbReference>
<dbReference type="SMART" id="SM00906">
    <property type="entry name" value="Fungal_trans"/>
    <property type="match status" value="1"/>
</dbReference>
<keyword evidence="5" id="KW-0539">Nucleus</keyword>
<reference evidence="7 8" key="1">
    <citation type="journal article" date="2015" name="Genome Biol. Evol.">
        <title>Phylogenomic analyses indicate that early fungi evolved digesting cell walls of algal ancestors of land plants.</title>
        <authorList>
            <person name="Chang Y."/>
            <person name="Wang S."/>
            <person name="Sekimoto S."/>
            <person name="Aerts A.L."/>
            <person name="Choi C."/>
            <person name="Clum A."/>
            <person name="LaButti K.M."/>
            <person name="Lindquist E.A."/>
            <person name="Yee Ngan C."/>
            <person name="Ohm R.A."/>
            <person name="Salamov A.A."/>
            <person name="Grigoriev I.V."/>
            <person name="Spatafora J.W."/>
            <person name="Berbee M.L."/>
        </authorList>
    </citation>
    <scope>NUCLEOTIDE SEQUENCE [LARGE SCALE GENOMIC DNA]</scope>
    <source>
        <strain evidence="7 8">JEL478</strain>
    </source>
</reference>
<dbReference type="PANTHER" id="PTHR47338">
    <property type="entry name" value="ZN(II)2CYS6 TRANSCRIPTION FACTOR (EUROFUNG)-RELATED"/>
    <property type="match status" value="1"/>
</dbReference>
<dbReference type="Proteomes" id="UP000070544">
    <property type="component" value="Unassembled WGS sequence"/>
</dbReference>
<dbReference type="GO" id="GO:0006351">
    <property type="term" value="P:DNA-templated transcription"/>
    <property type="evidence" value="ECO:0007669"/>
    <property type="project" value="InterPro"/>
</dbReference>
<dbReference type="GO" id="GO:0008270">
    <property type="term" value="F:zinc ion binding"/>
    <property type="evidence" value="ECO:0007669"/>
    <property type="project" value="InterPro"/>
</dbReference>
<evidence type="ECO:0000259" key="6">
    <source>
        <dbReference type="SMART" id="SM00906"/>
    </source>
</evidence>
<dbReference type="PANTHER" id="PTHR47338:SF5">
    <property type="entry name" value="ZN(II)2CYS6 TRANSCRIPTION FACTOR (EUROFUNG)"/>
    <property type="match status" value="1"/>
</dbReference>
<dbReference type="InterPro" id="IPR050815">
    <property type="entry name" value="TF_fung"/>
</dbReference>
<dbReference type="CDD" id="cd12148">
    <property type="entry name" value="fungal_TF_MHR"/>
    <property type="match status" value="1"/>
</dbReference>
<feature type="domain" description="Xylanolytic transcriptional activator regulatory" evidence="6">
    <location>
        <begin position="14"/>
        <end position="90"/>
    </location>
</feature>
<proteinExistence type="predicted"/>
<evidence type="ECO:0000256" key="2">
    <source>
        <dbReference type="ARBA" id="ARBA00022723"/>
    </source>
</evidence>
<gene>
    <name evidence="7" type="ORF">M427DRAFT_296769</name>
</gene>
<keyword evidence="3" id="KW-0805">Transcription regulation</keyword>
<dbReference type="AlphaFoldDB" id="A0A139AJ01"/>
<protein>
    <recommendedName>
        <fullName evidence="6">Xylanolytic transcriptional activator regulatory domain-containing protein</fullName>
    </recommendedName>
</protein>
<dbReference type="GO" id="GO:0005634">
    <property type="term" value="C:nucleus"/>
    <property type="evidence" value="ECO:0007669"/>
    <property type="project" value="UniProtKB-SubCell"/>
</dbReference>
<evidence type="ECO:0000256" key="5">
    <source>
        <dbReference type="ARBA" id="ARBA00023242"/>
    </source>
</evidence>
<evidence type="ECO:0000256" key="4">
    <source>
        <dbReference type="ARBA" id="ARBA00023163"/>
    </source>
</evidence>
<dbReference type="InterPro" id="IPR007219">
    <property type="entry name" value="XnlR_reg_dom"/>
</dbReference>
<keyword evidence="2" id="KW-0479">Metal-binding</keyword>
<comment type="subcellular location">
    <subcellularLocation>
        <location evidence="1">Nucleus</location>
    </subcellularLocation>
</comment>
<dbReference type="GO" id="GO:0000981">
    <property type="term" value="F:DNA-binding transcription factor activity, RNA polymerase II-specific"/>
    <property type="evidence" value="ECO:0007669"/>
    <property type="project" value="InterPro"/>
</dbReference>
<accession>A0A139AJ01</accession>
<sequence length="381" mass="42551">MSLYSTGTGRVSTGWMYGGMAVRMILEMRWHEQPDMAMMAFITPLEFEIRKRAWWLCFLFDTISSITAGRPSFVDPDEPMVDYPDDELWNSLDDDGFPTPSTPGYAAWVQQGKRGMLGITGTRVASPATGSPFTTLRMAQPSYNTLGQSLPSLYFCETAEMIVIFNRVVKYVRIHKSRRTQIGLIDDKLSTLDMQLKEFWGRLSDRARQEFQPTRFLPTGGVVEEEVLELCGNANLHLLFHSATILLHRPELTLQDFVWPTRASFDVCTHAANRIAIIAERMLAAAPLLSHFSPAVNFPLFEAGMVHLVNALVSSLIPPSPKANGQPGEPSAPTAEVMTRARRSVAVTLEALNRLRRYWASAEAYHASLSKAARENGILPV</sequence>
<organism evidence="7 8">
    <name type="scientific">Gonapodya prolifera (strain JEL478)</name>
    <name type="common">Monoblepharis prolifera</name>
    <dbReference type="NCBI Taxonomy" id="1344416"/>
    <lineage>
        <taxon>Eukaryota</taxon>
        <taxon>Fungi</taxon>
        <taxon>Fungi incertae sedis</taxon>
        <taxon>Chytridiomycota</taxon>
        <taxon>Chytridiomycota incertae sedis</taxon>
        <taxon>Monoblepharidomycetes</taxon>
        <taxon>Monoblepharidales</taxon>
        <taxon>Gonapodyaceae</taxon>
        <taxon>Gonapodya</taxon>
    </lineage>
</organism>